<name>A0ABW4SCX0_9BACL</name>
<dbReference type="InterPro" id="IPR019109">
    <property type="entry name" value="MamF_MmsF"/>
</dbReference>
<evidence type="ECO:0000256" key="2">
    <source>
        <dbReference type="ARBA" id="ARBA00022692"/>
    </source>
</evidence>
<feature type="transmembrane region" description="Helical" evidence="5">
    <location>
        <begin position="12"/>
        <end position="33"/>
    </location>
</feature>
<proteinExistence type="predicted"/>
<keyword evidence="4 5" id="KW-0472">Membrane</keyword>
<evidence type="ECO:0000313" key="6">
    <source>
        <dbReference type="EMBL" id="MFD1927204.1"/>
    </source>
</evidence>
<sequence>MENKGLKILIHASGYFAPFLVPIVVYLLCHFFLDDLEAKKLSIQAVLFQLVMSVLAFVSFLLIFVIIGIPLLIALGLVWFIVPIIGVYKALNDQPFNYPIVGSWVK</sequence>
<dbReference type="RefSeq" id="WP_381535856.1">
    <property type="nucleotide sequence ID" value="NZ_JBHUGI010000006.1"/>
</dbReference>
<keyword evidence="3 5" id="KW-1133">Transmembrane helix</keyword>
<dbReference type="Proteomes" id="UP001597218">
    <property type="component" value="Unassembled WGS sequence"/>
</dbReference>
<evidence type="ECO:0000313" key="7">
    <source>
        <dbReference type="Proteomes" id="UP001597218"/>
    </source>
</evidence>
<evidence type="ECO:0000256" key="3">
    <source>
        <dbReference type="ARBA" id="ARBA00022989"/>
    </source>
</evidence>
<comment type="subcellular location">
    <subcellularLocation>
        <location evidence="1">Membrane</location>
        <topology evidence="1">Multi-pass membrane protein</topology>
    </subcellularLocation>
</comment>
<reference evidence="7" key="1">
    <citation type="journal article" date="2019" name="Int. J. Syst. Evol. Microbiol.">
        <title>The Global Catalogue of Microorganisms (GCM) 10K type strain sequencing project: providing services to taxonomists for standard genome sequencing and annotation.</title>
        <authorList>
            <consortium name="The Broad Institute Genomics Platform"/>
            <consortium name="The Broad Institute Genome Sequencing Center for Infectious Disease"/>
            <person name="Wu L."/>
            <person name="Ma J."/>
        </authorList>
    </citation>
    <scope>NUCLEOTIDE SEQUENCE [LARGE SCALE GENOMIC DNA]</scope>
    <source>
        <strain evidence="7">CGMCC 4.7177</strain>
    </source>
</reference>
<feature type="transmembrane region" description="Helical" evidence="5">
    <location>
        <begin position="45"/>
        <end position="67"/>
    </location>
</feature>
<accession>A0ABW4SCX0</accession>
<gene>
    <name evidence="6" type="ORF">ACFSFY_03900</name>
</gene>
<dbReference type="EMBL" id="JBHUGI010000006">
    <property type="protein sequence ID" value="MFD1927204.1"/>
    <property type="molecule type" value="Genomic_DNA"/>
</dbReference>
<evidence type="ECO:0000256" key="1">
    <source>
        <dbReference type="ARBA" id="ARBA00004141"/>
    </source>
</evidence>
<keyword evidence="7" id="KW-1185">Reference proteome</keyword>
<protein>
    <submittedName>
        <fullName evidence="6">DUF4870 domain-containing protein</fullName>
    </submittedName>
</protein>
<dbReference type="Pfam" id="PF09685">
    <property type="entry name" value="MamF_MmsF"/>
    <property type="match status" value="1"/>
</dbReference>
<feature type="transmembrane region" description="Helical" evidence="5">
    <location>
        <begin position="73"/>
        <end position="91"/>
    </location>
</feature>
<evidence type="ECO:0000256" key="5">
    <source>
        <dbReference type="SAM" id="Phobius"/>
    </source>
</evidence>
<keyword evidence="2 5" id="KW-0812">Transmembrane</keyword>
<comment type="caution">
    <text evidence="6">The sequence shown here is derived from an EMBL/GenBank/DDBJ whole genome shotgun (WGS) entry which is preliminary data.</text>
</comment>
<evidence type="ECO:0000256" key="4">
    <source>
        <dbReference type="ARBA" id="ARBA00023136"/>
    </source>
</evidence>
<organism evidence="6 7">
    <name type="scientific">Sporosarcina siberiensis</name>
    <dbReference type="NCBI Taxonomy" id="1365606"/>
    <lineage>
        <taxon>Bacteria</taxon>
        <taxon>Bacillati</taxon>
        <taxon>Bacillota</taxon>
        <taxon>Bacilli</taxon>
        <taxon>Bacillales</taxon>
        <taxon>Caryophanaceae</taxon>
        <taxon>Sporosarcina</taxon>
    </lineage>
</organism>